<dbReference type="Pfam" id="PF02225">
    <property type="entry name" value="PA"/>
    <property type="match status" value="1"/>
</dbReference>
<dbReference type="Proteomes" id="UP000834106">
    <property type="component" value="Chromosome 5"/>
</dbReference>
<evidence type="ECO:0000313" key="19">
    <source>
        <dbReference type="Proteomes" id="UP000834106"/>
    </source>
</evidence>
<dbReference type="InterPro" id="IPR055235">
    <property type="entry name" value="ASD1_cat"/>
</dbReference>
<dbReference type="PROSITE" id="PS00138">
    <property type="entry name" value="SUBTILASE_SER"/>
    <property type="match status" value="1"/>
</dbReference>
<evidence type="ECO:0000256" key="15">
    <source>
        <dbReference type="PROSITE-ProRule" id="PRU01240"/>
    </source>
</evidence>
<dbReference type="InterPro" id="IPR003137">
    <property type="entry name" value="PA_domain"/>
</dbReference>
<keyword evidence="19" id="KW-1185">Reference proteome</keyword>
<dbReference type="InterPro" id="IPR034197">
    <property type="entry name" value="Peptidases_S8_3"/>
</dbReference>
<protein>
    <recommendedName>
        <fullName evidence="5">non-reducing end alpha-L-arabinofuranosidase</fullName>
        <ecNumber evidence="5">3.2.1.55</ecNumber>
    </recommendedName>
    <alternativeName>
        <fullName evidence="13">Beta-D-xylosidase</fullName>
    </alternativeName>
</protein>
<dbReference type="Gene3D" id="3.20.20.80">
    <property type="entry name" value="Glycosidases"/>
    <property type="match status" value="1"/>
</dbReference>
<dbReference type="FunFam" id="3.30.70.80:FF:000002">
    <property type="entry name" value="Subtilisin-like protease SBT5.3"/>
    <property type="match status" value="1"/>
</dbReference>
<dbReference type="Gene3D" id="2.60.120.260">
    <property type="entry name" value="Galactose-binding domain-like"/>
    <property type="match status" value="1"/>
</dbReference>
<dbReference type="Gene3D" id="3.30.70.80">
    <property type="entry name" value="Peptidase S8 propeptide/proteinase inhibitor I9"/>
    <property type="match status" value="1"/>
</dbReference>
<dbReference type="FunFam" id="3.20.20.80:FF:000025">
    <property type="entry name" value="Alpha-L-arabinofuranosidase 1"/>
    <property type="match status" value="1"/>
</dbReference>
<dbReference type="InterPro" id="IPR010259">
    <property type="entry name" value="S8pro/Inhibitor_I9"/>
</dbReference>
<comment type="similarity">
    <text evidence="3">Belongs to the glycosyl hydrolase 51 family.</text>
</comment>
<evidence type="ECO:0000256" key="12">
    <source>
        <dbReference type="ARBA" id="ARBA00023180"/>
    </source>
</evidence>
<keyword evidence="6" id="KW-0964">Secreted</keyword>
<comment type="similarity">
    <text evidence="4 15">Belongs to the peptidase S8 family.</text>
</comment>
<dbReference type="SUPFAM" id="SSF49785">
    <property type="entry name" value="Galactose-binding domain-like"/>
    <property type="match status" value="1"/>
</dbReference>
<sequence>MGSNSAICCILVFILMVLNSVYQYSAIEIEASQTALLFVNTSEASAKEIPENLFGIFFEEINHAGAGGLWAELVSNRGFEAGGPNTPSNIDPWSIIGDESSLIVSTERSSRFSRNKIALRMEVLCDNEGTSICPACGVGIYNPGFWGMNIEQGKTYKLVFYVRSEGSIDLSVSLMGSEGLQTLATANIKASHVSNWTKMEVLLQALGTDAKSRLQLTTTKKGVIWFDQVSLMPTDTYKGHGFRNDLFEMLKDLRPGFIRFPGGCFVEGEWLRNAFRWKATVGPWEERPGHFGDVWYYWTDDGLGHFEFLQLAEDLGAAPVWVFNNGVSHNDQVDTSSVLPFVQEILDGIEFARGGPQSKWGSLRAAMGHPEPFDLKYVAVGNEDCGKKNYVGNYLKFYSAIKKAYPDIKIISNCDGSSEPLDHPADMYDYHIYTGANNMFSSASKFDQVSRNGPKAFVSEYAVTGKDAGKGSLLAALAEAGFVIGLERNCDAVEMASYAPLFVNTNDRTWNPDAIVFNSAQVYGTPSYWMQHFFRESNGATLLSSSLQANSSSSLIASAIVWQKSEDNKKYLRIKVVNFGSNNVTLKIFIDGLELNSVPSFGFTKTELTSSNLMDENSFLVPKKVMPIKISMEEAGGKMDIPLLITKADDTESKLYIVYLGDKPHNDHERITDSHHDMLANVIGSSKDEAKMQMVYSYRHSFSGFAAKLTESQAKKIAEFPEVVHVIRNRHHKVLNTRSWDFLGLSARVPDNLLHESNMGDDIIIGVIDTGILPNSAFEDEGLGPIPARWKGECKSIGMFNASTQCNNKVIGARFYKDGFIEEFQGNITDYFTYSDNPSPLDAVGHGSHIASTAAGSFVANTSYFGHNFGTFRGGAPRAHLAIYKACWYEPTLETQTCNDADVLQAFEDASHDGVDILSLSFGPTMPFIAEVDMGSNLAMASFHAVSDGIPVVCAAGNDGPVGATVTNVSPWMLTVAASNMDRAFQTIITLGNNKTFSGQSLMTRDGIGFTDLIFGGEFNSVPNENFRFLPSEVAGKVVLCYLIKDGKSNIAAYAMAANASGATAMIVAVPPDDVTIFPFYTSNYSLVGLPVIQVDYETGTDIMNYCLTSDANPMVKLSSTKVLLGKPVPAKVAAYSSRGPNSYVPSVLKPDIAAPGTSILAVNAHSDFMTDGGYSLNSGTSIATPHVTGIVALLRSVHPDWSPAAIKSALVTSAWNTDTYGYPIFAESNPRKLADAFDYGGGIANPNGAAHPGLVYDMGRNDYIHYLCSLGYSNGLIYNATADNPEIQNVSGIRGMCPKPTMSTLDLNLPSITIPNLKDSITVKRTVTNVGLPVKSVYKAVIKTPLGTKVSVKPKILSFDYGIKKITFQVTIKSTKKYNLGYTFGSLTWTDGKHSVRSPISVKTEIVPLY</sequence>
<dbReference type="InterPro" id="IPR000209">
    <property type="entry name" value="Peptidase_S8/S53_dom"/>
</dbReference>
<evidence type="ECO:0000256" key="11">
    <source>
        <dbReference type="ARBA" id="ARBA00022825"/>
    </source>
</evidence>
<dbReference type="Gene3D" id="2.60.40.2310">
    <property type="match status" value="1"/>
</dbReference>
<dbReference type="Gene3D" id="3.50.30.30">
    <property type="match status" value="1"/>
</dbReference>
<proteinExistence type="inferred from homology"/>
<dbReference type="Pfam" id="PF06964">
    <property type="entry name" value="Alpha-L-AF_C"/>
    <property type="match status" value="1"/>
</dbReference>
<dbReference type="CDD" id="cd02120">
    <property type="entry name" value="PA_subtilisin_like"/>
    <property type="match status" value="1"/>
</dbReference>
<feature type="signal peptide" evidence="16">
    <location>
        <begin position="1"/>
        <end position="23"/>
    </location>
</feature>
<dbReference type="PROSITE" id="PS51892">
    <property type="entry name" value="SUBTILASE"/>
    <property type="match status" value="1"/>
</dbReference>
<dbReference type="EC" id="3.2.1.55" evidence="5"/>
<dbReference type="FunFam" id="2.60.40.2310:FF:000001">
    <property type="entry name" value="Subtilisin-like protease SBT1.5"/>
    <property type="match status" value="1"/>
</dbReference>
<gene>
    <name evidence="18" type="ORF">FPE_LOCUS8643</name>
</gene>
<dbReference type="GO" id="GO:0046373">
    <property type="term" value="P:L-arabinose metabolic process"/>
    <property type="evidence" value="ECO:0007669"/>
    <property type="project" value="InterPro"/>
</dbReference>
<evidence type="ECO:0000256" key="4">
    <source>
        <dbReference type="ARBA" id="ARBA00011073"/>
    </source>
</evidence>
<dbReference type="InterPro" id="IPR023828">
    <property type="entry name" value="Peptidase_S8_Ser-AS"/>
</dbReference>
<dbReference type="SUPFAM" id="SSF51445">
    <property type="entry name" value="(Trans)glycosidases"/>
    <property type="match status" value="1"/>
</dbReference>
<dbReference type="SUPFAM" id="SSF52743">
    <property type="entry name" value="Subtilisin-like"/>
    <property type="match status" value="1"/>
</dbReference>
<evidence type="ECO:0000256" key="1">
    <source>
        <dbReference type="ARBA" id="ARBA00001462"/>
    </source>
</evidence>
<dbReference type="InterPro" id="IPR037045">
    <property type="entry name" value="S8pro/Inhibitor_I9_sf"/>
</dbReference>
<comment type="subcellular location">
    <subcellularLocation>
        <location evidence="2">Secreted</location>
        <location evidence="2">Extracellular space</location>
        <location evidence="2">Extracellular matrix</location>
    </subcellularLocation>
</comment>
<evidence type="ECO:0000256" key="14">
    <source>
        <dbReference type="PIRSR" id="PIRSR615500-1"/>
    </source>
</evidence>
<dbReference type="FunFam" id="2.60.120.260:FF:000063">
    <property type="entry name" value="Putative alpha-L-arabinofuranosidase family protein"/>
    <property type="match status" value="1"/>
</dbReference>
<dbReference type="InterPro" id="IPR041469">
    <property type="entry name" value="Subtilisin-like_FN3"/>
</dbReference>
<evidence type="ECO:0000256" key="16">
    <source>
        <dbReference type="SAM" id="SignalP"/>
    </source>
</evidence>
<dbReference type="PRINTS" id="PR00723">
    <property type="entry name" value="SUBTILISIN"/>
</dbReference>
<dbReference type="InterPro" id="IPR008979">
    <property type="entry name" value="Galactose-bd-like_sf"/>
</dbReference>
<evidence type="ECO:0000256" key="5">
    <source>
        <dbReference type="ARBA" id="ARBA00012670"/>
    </source>
</evidence>
<feature type="domain" description="Alpha-L-arabinofuranosidase C-terminal" evidence="17">
    <location>
        <begin position="459"/>
        <end position="641"/>
    </location>
</feature>
<keyword evidence="10 15" id="KW-0378">Hydrolase</keyword>
<keyword evidence="12" id="KW-0325">Glycoprotein</keyword>
<name>A0AAD1Z1I6_9LAMI</name>
<dbReference type="InterPro" id="IPR010720">
    <property type="entry name" value="Alpha-L-AF_C"/>
</dbReference>
<dbReference type="InterPro" id="IPR036852">
    <property type="entry name" value="Peptidase_S8/S53_dom_sf"/>
</dbReference>
<accession>A0AAD1Z1I6</accession>
<reference evidence="18" key="1">
    <citation type="submission" date="2023-05" db="EMBL/GenBank/DDBJ databases">
        <authorList>
            <person name="Huff M."/>
        </authorList>
    </citation>
    <scope>NUCLEOTIDE SEQUENCE</scope>
</reference>
<evidence type="ECO:0000256" key="6">
    <source>
        <dbReference type="ARBA" id="ARBA00022525"/>
    </source>
</evidence>
<dbReference type="GO" id="GO:0006508">
    <property type="term" value="P:proteolysis"/>
    <property type="evidence" value="ECO:0007669"/>
    <property type="project" value="UniProtKB-KW"/>
</dbReference>
<feature type="active site" description="Charge relay system" evidence="14 15">
    <location>
        <position position="769"/>
    </location>
</feature>
<keyword evidence="11 15" id="KW-0720">Serine protease</keyword>
<dbReference type="PANTHER" id="PTHR31776:SF0">
    <property type="entry name" value="ALPHA-L-ARABINOFURANOSIDASE 1"/>
    <property type="match status" value="1"/>
</dbReference>
<feature type="active site" description="Charge relay system" evidence="14 15">
    <location>
        <position position="846"/>
    </location>
</feature>
<dbReference type="CDD" id="cd04852">
    <property type="entry name" value="Peptidases_S8_3"/>
    <property type="match status" value="1"/>
</dbReference>
<dbReference type="Pfam" id="PF00082">
    <property type="entry name" value="Peptidase_S8"/>
    <property type="match status" value="1"/>
</dbReference>
<feature type="chain" id="PRO_5042057185" description="non-reducing end alpha-L-arabinofuranosidase" evidence="16">
    <location>
        <begin position="24"/>
        <end position="1411"/>
    </location>
</feature>
<dbReference type="InterPro" id="IPR017853">
    <property type="entry name" value="GH"/>
</dbReference>
<dbReference type="GO" id="GO:0004252">
    <property type="term" value="F:serine-type endopeptidase activity"/>
    <property type="evidence" value="ECO:0007669"/>
    <property type="project" value="UniProtKB-UniRule"/>
</dbReference>
<dbReference type="Pfam" id="PF05922">
    <property type="entry name" value="Inhibitor_I9"/>
    <property type="match status" value="1"/>
</dbReference>
<dbReference type="InterPro" id="IPR051563">
    <property type="entry name" value="Glycosyl_Hydrolase_51"/>
</dbReference>
<comment type="catalytic activity">
    <reaction evidence="1">
        <text>Hydrolysis of terminal non-reducing alpha-L-arabinofuranoside residues in alpha-L-arabinosides.</text>
        <dbReference type="EC" id="3.2.1.55"/>
    </reaction>
</comment>
<evidence type="ECO:0000259" key="17">
    <source>
        <dbReference type="SMART" id="SM00813"/>
    </source>
</evidence>
<dbReference type="FunFam" id="3.40.50.200:FF:000006">
    <property type="entry name" value="Subtilisin-like protease SBT1.5"/>
    <property type="match status" value="1"/>
</dbReference>
<keyword evidence="8 15" id="KW-0645">Protease</keyword>
<dbReference type="SMART" id="SM00813">
    <property type="entry name" value="Alpha-L-AF_C"/>
    <property type="match status" value="1"/>
</dbReference>
<evidence type="ECO:0000256" key="3">
    <source>
        <dbReference type="ARBA" id="ARBA00007186"/>
    </source>
</evidence>
<dbReference type="Pfam" id="PF22848">
    <property type="entry name" value="ASD1_dom"/>
    <property type="match status" value="1"/>
</dbReference>
<dbReference type="PANTHER" id="PTHR31776">
    <property type="entry name" value="ALPHA-L-ARABINOFURANOSIDASE 1"/>
    <property type="match status" value="1"/>
</dbReference>
<dbReference type="Pfam" id="PF17766">
    <property type="entry name" value="fn3_6"/>
    <property type="match status" value="1"/>
</dbReference>
<dbReference type="GO" id="GO:0046556">
    <property type="term" value="F:alpha-L-arabinofuranosidase activity"/>
    <property type="evidence" value="ECO:0007669"/>
    <property type="project" value="UniProtKB-EC"/>
</dbReference>
<evidence type="ECO:0000256" key="2">
    <source>
        <dbReference type="ARBA" id="ARBA00004498"/>
    </source>
</evidence>
<dbReference type="Gene3D" id="3.40.50.200">
    <property type="entry name" value="Peptidase S8/S53 domain"/>
    <property type="match status" value="1"/>
</dbReference>
<dbReference type="InterPro" id="IPR022398">
    <property type="entry name" value="Peptidase_S8_His-AS"/>
</dbReference>
<evidence type="ECO:0000256" key="13">
    <source>
        <dbReference type="ARBA" id="ARBA00082101"/>
    </source>
</evidence>
<evidence type="ECO:0000256" key="7">
    <source>
        <dbReference type="ARBA" id="ARBA00022530"/>
    </source>
</evidence>
<evidence type="ECO:0000256" key="10">
    <source>
        <dbReference type="ARBA" id="ARBA00022801"/>
    </source>
</evidence>
<dbReference type="InterPro" id="IPR015500">
    <property type="entry name" value="Peptidase_S8_subtilisin-rel"/>
</dbReference>
<evidence type="ECO:0000313" key="18">
    <source>
        <dbReference type="EMBL" id="CAI9761213.1"/>
    </source>
</evidence>
<keyword evidence="9 16" id="KW-0732">Signal</keyword>
<dbReference type="EMBL" id="OU503040">
    <property type="protein sequence ID" value="CAI9761213.1"/>
    <property type="molecule type" value="Genomic_DNA"/>
</dbReference>
<organism evidence="18 19">
    <name type="scientific">Fraxinus pennsylvanica</name>
    <dbReference type="NCBI Taxonomy" id="56036"/>
    <lineage>
        <taxon>Eukaryota</taxon>
        <taxon>Viridiplantae</taxon>
        <taxon>Streptophyta</taxon>
        <taxon>Embryophyta</taxon>
        <taxon>Tracheophyta</taxon>
        <taxon>Spermatophyta</taxon>
        <taxon>Magnoliopsida</taxon>
        <taxon>eudicotyledons</taxon>
        <taxon>Gunneridae</taxon>
        <taxon>Pentapetalae</taxon>
        <taxon>asterids</taxon>
        <taxon>lamiids</taxon>
        <taxon>Lamiales</taxon>
        <taxon>Oleaceae</taxon>
        <taxon>Oleeae</taxon>
        <taxon>Fraxinus</taxon>
    </lineage>
</organism>
<feature type="active site" description="Charge relay system" evidence="14 15">
    <location>
        <position position="1182"/>
    </location>
</feature>
<keyword evidence="7" id="KW-0272">Extracellular matrix</keyword>
<evidence type="ECO:0000256" key="9">
    <source>
        <dbReference type="ARBA" id="ARBA00022729"/>
    </source>
</evidence>
<dbReference type="PROSITE" id="PS00137">
    <property type="entry name" value="SUBTILASE_HIS"/>
    <property type="match status" value="1"/>
</dbReference>
<evidence type="ECO:0000256" key="8">
    <source>
        <dbReference type="ARBA" id="ARBA00022670"/>
    </source>
</evidence>